<organism evidence="5 6">
    <name type="scientific">Brachionus plicatilis</name>
    <name type="common">Marine rotifer</name>
    <name type="synonym">Brachionus muelleri</name>
    <dbReference type="NCBI Taxonomy" id="10195"/>
    <lineage>
        <taxon>Eukaryota</taxon>
        <taxon>Metazoa</taxon>
        <taxon>Spiralia</taxon>
        <taxon>Gnathifera</taxon>
        <taxon>Rotifera</taxon>
        <taxon>Eurotatoria</taxon>
        <taxon>Monogononta</taxon>
        <taxon>Pseudotrocha</taxon>
        <taxon>Ploima</taxon>
        <taxon>Brachionidae</taxon>
        <taxon>Brachionus</taxon>
    </lineage>
</organism>
<dbReference type="Gene3D" id="2.130.10.10">
    <property type="entry name" value="YVTN repeat-like/Quinoprotein amine dehydrogenase"/>
    <property type="match status" value="1"/>
</dbReference>
<evidence type="ECO:0000313" key="6">
    <source>
        <dbReference type="Proteomes" id="UP000276133"/>
    </source>
</evidence>
<dbReference type="SUPFAM" id="SSF50978">
    <property type="entry name" value="WD40 repeat-like"/>
    <property type="match status" value="1"/>
</dbReference>
<keyword evidence="1" id="KW-0677">Repeat</keyword>
<sequence length="570" mass="65095">MNRSTTTTGAKRHSSLTNLARANSAQANLQSHPCFQSSLFSDKERAAGSLKAWKERNQNVEKNKDIESLDGIKSNIKRDYELENIIWTQSVKQSRRMTLGNTQNISDWEITLLKRQKSYAISALGELKGKLEEKLNLNALHDLNLAFLEADADGSGTLELDEFKEVVKNALKIHGRNDEEIAALFMKINFSSDGRITWDEFCTFMQLNFSEKEDTTKRKKEVVFNLPAKSESNPHRTAVQRISCTSDQNFMVMSADGITSFWGPAGDIKRIRREIIEKRIFTKDKGDKQDTKRQRPRWITDFIILNELNKILIGTGDRELQFWELSSFEPYCQICSLPTVPIKLAYCFDRDKGYVTITYGDTDGCVNILIFYSIGETLRLWKTSPVIAQMPTIHLDKALEVEDTKEIKEKNQSVKPKVIYVRWKTHNDWVEQIRIDPRLNQIISCSNDEVYALIIGCILPSTDVNSHMQNSNITSHNSDQHGNQNQSSLQSHNPGLVSHTSFENINPKRQSIANRTATPNLQAKYNNTISKSSREVKRRPEGNETIFRVNKGVKTFDFSFEKNLLITGGK</sequence>
<keyword evidence="6" id="KW-1185">Reference proteome</keyword>
<evidence type="ECO:0000256" key="3">
    <source>
        <dbReference type="SAM" id="MobiDB-lite"/>
    </source>
</evidence>
<dbReference type="GO" id="GO:0005509">
    <property type="term" value="F:calcium ion binding"/>
    <property type="evidence" value="ECO:0007669"/>
    <property type="project" value="InterPro"/>
</dbReference>
<gene>
    <name evidence="5" type="ORF">BpHYR1_044255</name>
</gene>
<dbReference type="Pfam" id="PF13499">
    <property type="entry name" value="EF-hand_7"/>
    <property type="match status" value="1"/>
</dbReference>
<dbReference type="PANTHER" id="PTHR44324">
    <property type="entry name" value="WD40 REPEAT DOMAIN 95"/>
    <property type="match status" value="1"/>
</dbReference>
<feature type="region of interest" description="Disordered" evidence="3">
    <location>
        <begin position="468"/>
        <end position="501"/>
    </location>
</feature>
<dbReference type="InterPro" id="IPR051242">
    <property type="entry name" value="WD-EF-hand_domain"/>
</dbReference>
<proteinExistence type="predicted"/>
<accession>A0A3M7SUU7</accession>
<dbReference type="SMART" id="SM00054">
    <property type="entry name" value="EFh"/>
    <property type="match status" value="2"/>
</dbReference>
<dbReference type="PANTHER" id="PTHR44324:SF4">
    <property type="entry name" value="WD40 REPEAT DOMAIN 95"/>
    <property type="match status" value="1"/>
</dbReference>
<feature type="domain" description="EF-hand" evidence="4">
    <location>
        <begin position="138"/>
        <end position="173"/>
    </location>
</feature>
<evidence type="ECO:0000259" key="4">
    <source>
        <dbReference type="PROSITE" id="PS50222"/>
    </source>
</evidence>
<dbReference type="AlphaFoldDB" id="A0A3M7SUU7"/>
<dbReference type="Proteomes" id="UP000276133">
    <property type="component" value="Unassembled WGS sequence"/>
</dbReference>
<dbReference type="OrthoDB" id="75172at2759"/>
<dbReference type="Gene3D" id="1.10.238.10">
    <property type="entry name" value="EF-hand"/>
    <property type="match status" value="1"/>
</dbReference>
<dbReference type="InterPro" id="IPR002048">
    <property type="entry name" value="EF_hand_dom"/>
</dbReference>
<dbReference type="InterPro" id="IPR015943">
    <property type="entry name" value="WD40/YVTN_repeat-like_dom_sf"/>
</dbReference>
<name>A0A3M7SUU7_BRAPC</name>
<dbReference type="InterPro" id="IPR036322">
    <property type="entry name" value="WD40_repeat_dom_sf"/>
</dbReference>
<dbReference type="PROSITE" id="PS50222">
    <property type="entry name" value="EF_HAND_2"/>
    <property type="match status" value="2"/>
</dbReference>
<dbReference type="InterPro" id="IPR018247">
    <property type="entry name" value="EF_Hand_1_Ca_BS"/>
</dbReference>
<evidence type="ECO:0000313" key="5">
    <source>
        <dbReference type="EMBL" id="RNA39601.1"/>
    </source>
</evidence>
<evidence type="ECO:0000256" key="1">
    <source>
        <dbReference type="ARBA" id="ARBA00022737"/>
    </source>
</evidence>
<dbReference type="SUPFAM" id="SSF47473">
    <property type="entry name" value="EF-hand"/>
    <property type="match status" value="1"/>
</dbReference>
<reference evidence="5 6" key="1">
    <citation type="journal article" date="2018" name="Sci. Rep.">
        <title>Genomic signatures of local adaptation to the degree of environmental predictability in rotifers.</title>
        <authorList>
            <person name="Franch-Gras L."/>
            <person name="Hahn C."/>
            <person name="Garcia-Roger E.M."/>
            <person name="Carmona M.J."/>
            <person name="Serra M."/>
            <person name="Gomez A."/>
        </authorList>
    </citation>
    <scope>NUCLEOTIDE SEQUENCE [LARGE SCALE GENOMIC DNA]</scope>
    <source>
        <strain evidence="5">HYR1</strain>
    </source>
</reference>
<protein>
    <submittedName>
        <fullName evidence="5">WD repeat-containing on Y chromosome-like</fullName>
    </submittedName>
</protein>
<dbReference type="EMBL" id="REGN01000731">
    <property type="protein sequence ID" value="RNA39601.1"/>
    <property type="molecule type" value="Genomic_DNA"/>
</dbReference>
<evidence type="ECO:0000256" key="2">
    <source>
        <dbReference type="ARBA" id="ARBA00022837"/>
    </source>
</evidence>
<comment type="caution">
    <text evidence="5">The sequence shown here is derived from an EMBL/GenBank/DDBJ whole genome shotgun (WGS) entry which is preliminary data.</text>
</comment>
<dbReference type="PROSITE" id="PS00018">
    <property type="entry name" value="EF_HAND_1"/>
    <property type="match status" value="1"/>
</dbReference>
<feature type="domain" description="EF-hand" evidence="4">
    <location>
        <begin position="176"/>
        <end position="211"/>
    </location>
</feature>
<dbReference type="InterPro" id="IPR011992">
    <property type="entry name" value="EF-hand-dom_pair"/>
</dbReference>
<keyword evidence="2" id="KW-0106">Calcium</keyword>